<gene>
    <name evidence="3" type="ORF">SAMN05216267_103513</name>
</gene>
<evidence type="ECO:0000256" key="2">
    <source>
        <dbReference type="SAM" id="Phobius"/>
    </source>
</evidence>
<organism evidence="3 4">
    <name type="scientific">Actinacidiphila rubida</name>
    <dbReference type="NCBI Taxonomy" id="310780"/>
    <lineage>
        <taxon>Bacteria</taxon>
        <taxon>Bacillati</taxon>
        <taxon>Actinomycetota</taxon>
        <taxon>Actinomycetes</taxon>
        <taxon>Kitasatosporales</taxon>
        <taxon>Streptomycetaceae</taxon>
        <taxon>Actinacidiphila</taxon>
    </lineage>
</organism>
<feature type="transmembrane region" description="Helical" evidence="2">
    <location>
        <begin position="51"/>
        <end position="74"/>
    </location>
</feature>
<keyword evidence="2" id="KW-1133">Transmembrane helix</keyword>
<accession>A0A1H8RJG2</accession>
<name>A0A1H8RJG2_9ACTN</name>
<sequence>MTTDAADAGGERRAAFAGQGGAGQRLARLVSVLVVPCAVLVPGLLVREGVVGDGVILLAMVSPLLGVAALYAAVRAWQVELTGDGLLSGRTVSGRRTVDLQRLVRVRRIELRGRGRGTDRFLLTDAHGVRLAVGRLADGSRPDDAVAAAVRAAPAPVAVSPAAGERLREAAPRPSGEPRADRHGHAGTHAGPRGRTPGLRNALLLPVGGILLVALGIALAVVSLSVAGQG</sequence>
<evidence type="ECO:0000313" key="4">
    <source>
        <dbReference type="Proteomes" id="UP000181951"/>
    </source>
</evidence>
<keyword evidence="4" id="KW-1185">Reference proteome</keyword>
<dbReference type="RefSeq" id="WP_069466231.1">
    <property type="nucleotide sequence ID" value="NZ_FODD01000035.1"/>
</dbReference>
<evidence type="ECO:0000256" key="1">
    <source>
        <dbReference type="SAM" id="MobiDB-lite"/>
    </source>
</evidence>
<feature type="transmembrane region" description="Helical" evidence="2">
    <location>
        <begin position="203"/>
        <end position="227"/>
    </location>
</feature>
<dbReference type="STRING" id="310780.SAMN05216267_103513"/>
<evidence type="ECO:0000313" key="3">
    <source>
        <dbReference type="EMBL" id="SEO66304.1"/>
    </source>
</evidence>
<proteinExistence type="predicted"/>
<dbReference type="AlphaFoldDB" id="A0A1H8RJG2"/>
<feature type="compositionally biased region" description="Basic and acidic residues" evidence="1">
    <location>
        <begin position="165"/>
        <end position="184"/>
    </location>
</feature>
<dbReference type="Proteomes" id="UP000181951">
    <property type="component" value="Unassembled WGS sequence"/>
</dbReference>
<keyword evidence="2" id="KW-0812">Transmembrane</keyword>
<feature type="transmembrane region" description="Helical" evidence="2">
    <location>
        <begin position="26"/>
        <end position="45"/>
    </location>
</feature>
<protein>
    <recommendedName>
        <fullName evidence="5">PH domain-containing protein</fullName>
    </recommendedName>
</protein>
<dbReference type="EMBL" id="FODD01000035">
    <property type="protein sequence ID" value="SEO66304.1"/>
    <property type="molecule type" value="Genomic_DNA"/>
</dbReference>
<reference evidence="3 4" key="1">
    <citation type="submission" date="2016-10" db="EMBL/GenBank/DDBJ databases">
        <authorList>
            <person name="de Groot N.N."/>
        </authorList>
    </citation>
    <scope>NUCLEOTIDE SEQUENCE [LARGE SCALE GENOMIC DNA]</scope>
    <source>
        <strain evidence="3 4">CGMCC 4.2026</strain>
    </source>
</reference>
<dbReference type="OrthoDB" id="4223859at2"/>
<evidence type="ECO:0008006" key="5">
    <source>
        <dbReference type="Google" id="ProtNLM"/>
    </source>
</evidence>
<feature type="region of interest" description="Disordered" evidence="1">
    <location>
        <begin position="160"/>
        <end position="197"/>
    </location>
</feature>
<keyword evidence="2" id="KW-0472">Membrane</keyword>